<sequence>MLLGFMASRTGRWIRILAGAGMVVGGFSLGSPRGAAVALVGLGPLLAGALDLCLLGPLLGHSIRGADIRQSLGLNPEERLFRTYYERLSPRDRMLLH</sequence>
<feature type="domain" description="Inner membrane protein YgaP-like transmembrane" evidence="2">
    <location>
        <begin position="9"/>
        <end position="62"/>
    </location>
</feature>
<proteinExistence type="predicted"/>
<evidence type="ECO:0000259" key="2">
    <source>
        <dbReference type="Pfam" id="PF11127"/>
    </source>
</evidence>
<dbReference type="Pfam" id="PF11127">
    <property type="entry name" value="YgaP-like_TM"/>
    <property type="match status" value="1"/>
</dbReference>
<dbReference type="Proteomes" id="UP000028725">
    <property type="component" value="Unassembled WGS sequence"/>
</dbReference>
<organism evidence="3 4">
    <name type="scientific">Hyalangium minutum</name>
    <dbReference type="NCBI Taxonomy" id="394096"/>
    <lineage>
        <taxon>Bacteria</taxon>
        <taxon>Pseudomonadati</taxon>
        <taxon>Myxococcota</taxon>
        <taxon>Myxococcia</taxon>
        <taxon>Myxococcales</taxon>
        <taxon>Cystobacterineae</taxon>
        <taxon>Archangiaceae</taxon>
        <taxon>Hyalangium</taxon>
    </lineage>
</organism>
<gene>
    <name evidence="3" type="ORF">DB31_1096</name>
</gene>
<dbReference type="AlphaFoldDB" id="A0A085WEB8"/>
<accession>A0A085WEB8</accession>
<reference evidence="3 4" key="1">
    <citation type="submission" date="2014-04" db="EMBL/GenBank/DDBJ databases">
        <title>Genome assembly of Hyalangium minutum DSM 14724.</title>
        <authorList>
            <person name="Sharma G."/>
            <person name="Subramanian S."/>
        </authorList>
    </citation>
    <scope>NUCLEOTIDE SEQUENCE [LARGE SCALE GENOMIC DNA]</scope>
    <source>
        <strain evidence="3 4">DSM 14724</strain>
    </source>
</reference>
<dbReference type="EMBL" id="JMCB01000011">
    <property type="protein sequence ID" value="KFE66031.1"/>
    <property type="molecule type" value="Genomic_DNA"/>
</dbReference>
<feature type="transmembrane region" description="Helical" evidence="1">
    <location>
        <begin position="12"/>
        <end position="30"/>
    </location>
</feature>
<evidence type="ECO:0000256" key="1">
    <source>
        <dbReference type="SAM" id="Phobius"/>
    </source>
</evidence>
<name>A0A085WEB8_9BACT</name>
<dbReference type="RefSeq" id="WP_044192666.1">
    <property type="nucleotide sequence ID" value="NZ_JMCB01000011.1"/>
</dbReference>
<evidence type="ECO:0000313" key="4">
    <source>
        <dbReference type="Proteomes" id="UP000028725"/>
    </source>
</evidence>
<keyword evidence="1" id="KW-0812">Transmembrane</keyword>
<keyword evidence="1" id="KW-1133">Transmembrane helix</keyword>
<feature type="transmembrane region" description="Helical" evidence="1">
    <location>
        <begin position="36"/>
        <end position="59"/>
    </location>
</feature>
<dbReference type="InterPro" id="IPR021309">
    <property type="entry name" value="YgaP-like_TM"/>
</dbReference>
<dbReference type="OrthoDB" id="5519953at2"/>
<protein>
    <recommendedName>
        <fullName evidence="2">Inner membrane protein YgaP-like transmembrane domain-containing protein</fullName>
    </recommendedName>
</protein>
<keyword evidence="1" id="KW-0472">Membrane</keyword>
<keyword evidence="4" id="KW-1185">Reference proteome</keyword>
<comment type="caution">
    <text evidence="3">The sequence shown here is derived from an EMBL/GenBank/DDBJ whole genome shotgun (WGS) entry which is preliminary data.</text>
</comment>
<evidence type="ECO:0000313" key="3">
    <source>
        <dbReference type="EMBL" id="KFE66031.1"/>
    </source>
</evidence>